<dbReference type="Pfam" id="PF03959">
    <property type="entry name" value="FSH1"/>
    <property type="match status" value="1"/>
</dbReference>
<dbReference type="GO" id="GO:0016787">
    <property type="term" value="F:hydrolase activity"/>
    <property type="evidence" value="ECO:0007669"/>
    <property type="project" value="UniProtKB-KW"/>
</dbReference>
<reference evidence="3 4" key="1">
    <citation type="submission" date="2016-07" db="EMBL/GenBank/DDBJ databases">
        <title>Pervasive Adenine N6-methylation of Active Genes in Fungi.</title>
        <authorList>
            <consortium name="DOE Joint Genome Institute"/>
            <person name="Mondo S.J."/>
            <person name="Dannebaum R.O."/>
            <person name="Kuo R.C."/>
            <person name="Labutti K."/>
            <person name="Haridas S."/>
            <person name="Kuo A."/>
            <person name="Salamov A."/>
            <person name="Ahrendt S.R."/>
            <person name="Lipzen A."/>
            <person name="Sullivan W."/>
            <person name="Andreopoulos W.B."/>
            <person name="Clum A."/>
            <person name="Lindquist E."/>
            <person name="Daum C."/>
            <person name="Ramamoorthy G.K."/>
            <person name="Gryganskyi A."/>
            <person name="Culley D."/>
            <person name="Magnuson J.K."/>
            <person name="James T.Y."/>
            <person name="O'Malley M.A."/>
            <person name="Stajich J.E."/>
            <person name="Spatafora J.W."/>
            <person name="Visel A."/>
            <person name="Grigoriev I.V."/>
        </authorList>
    </citation>
    <scope>NUCLEOTIDE SEQUENCE [LARGE SCALE GENOMIC DNA]</scope>
    <source>
        <strain evidence="3 4">NRRL 1336</strain>
    </source>
</reference>
<dbReference type="Gene3D" id="3.40.50.1820">
    <property type="entry name" value="alpha/beta hydrolase"/>
    <property type="match status" value="1"/>
</dbReference>
<dbReference type="Proteomes" id="UP000193560">
    <property type="component" value="Unassembled WGS sequence"/>
</dbReference>
<feature type="domain" description="Serine hydrolase" evidence="2">
    <location>
        <begin position="1"/>
        <end position="221"/>
    </location>
</feature>
<dbReference type="STRING" id="90262.A0A1X2IAH6"/>
<dbReference type="InterPro" id="IPR029058">
    <property type="entry name" value="AB_hydrolase_fold"/>
</dbReference>
<protein>
    <submittedName>
        <fullName evidence="3">Serine hydrolase FSH</fullName>
    </submittedName>
</protein>
<sequence>MNRKLRILCLHGLAQNATVFKKKTTSIHKKLNKVADVVFVTGPHLSVHPDHTSEALREVAVDPTAPEEAKPFGWWIYTDDQPPDDDRLIGFEESINSVKDVLLKQGPFDGVFGFSQGASFASMLTAMMENRSLRPDLISSDFAHPPFRFMMVAASFIPPQPSATKLFALKIKTPSLHMIGERDVLVTPDEMEALAAGFENPHFVRHPQGHVVPSNAASRNEIVAFVSKFCFDACSSPGGE</sequence>
<dbReference type="OrthoDB" id="414698at2759"/>
<dbReference type="FunFam" id="3.40.50.1820:FF:000073">
    <property type="entry name" value="esterase OVCA2 isoform X6"/>
    <property type="match status" value="1"/>
</dbReference>
<dbReference type="GO" id="GO:0005634">
    <property type="term" value="C:nucleus"/>
    <property type="evidence" value="ECO:0007669"/>
    <property type="project" value="TreeGrafter"/>
</dbReference>
<dbReference type="GO" id="GO:0005737">
    <property type="term" value="C:cytoplasm"/>
    <property type="evidence" value="ECO:0007669"/>
    <property type="project" value="TreeGrafter"/>
</dbReference>
<comment type="caution">
    <text evidence="3">The sequence shown here is derived from an EMBL/GenBank/DDBJ whole genome shotgun (WGS) entry which is preliminary data.</text>
</comment>
<evidence type="ECO:0000256" key="1">
    <source>
        <dbReference type="ARBA" id="ARBA00022801"/>
    </source>
</evidence>
<dbReference type="EMBL" id="MCGE01000020">
    <property type="protein sequence ID" value="ORZ11962.1"/>
    <property type="molecule type" value="Genomic_DNA"/>
</dbReference>
<dbReference type="SUPFAM" id="SSF53474">
    <property type="entry name" value="alpha/beta-Hydrolases"/>
    <property type="match status" value="1"/>
</dbReference>
<dbReference type="PANTHER" id="PTHR48070:SF6">
    <property type="entry name" value="ESTERASE OVCA2"/>
    <property type="match status" value="1"/>
</dbReference>
<dbReference type="InterPro" id="IPR005645">
    <property type="entry name" value="FSH-like_dom"/>
</dbReference>
<name>A0A1X2IAH6_9FUNG</name>
<proteinExistence type="predicted"/>
<organism evidence="3 4">
    <name type="scientific">Absidia repens</name>
    <dbReference type="NCBI Taxonomy" id="90262"/>
    <lineage>
        <taxon>Eukaryota</taxon>
        <taxon>Fungi</taxon>
        <taxon>Fungi incertae sedis</taxon>
        <taxon>Mucoromycota</taxon>
        <taxon>Mucoromycotina</taxon>
        <taxon>Mucoromycetes</taxon>
        <taxon>Mucorales</taxon>
        <taxon>Cunninghamellaceae</taxon>
        <taxon>Absidia</taxon>
    </lineage>
</organism>
<dbReference type="PANTHER" id="PTHR48070">
    <property type="entry name" value="ESTERASE OVCA2"/>
    <property type="match status" value="1"/>
</dbReference>
<dbReference type="AlphaFoldDB" id="A0A1X2IAH6"/>
<accession>A0A1X2IAH6</accession>
<evidence type="ECO:0000313" key="4">
    <source>
        <dbReference type="Proteomes" id="UP000193560"/>
    </source>
</evidence>
<keyword evidence="4" id="KW-1185">Reference proteome</keyword>
<evidence type="ECO:0000313" key="3">
    <source>
        <dbReference type="EMBL" id="ORZ11962.1"/>
    </source>
</evidence>
<evidence type="ECO:0000259" key="2">
    <source>
        <dbReference type="Pfam" id="PF03959"/>
    </source>
</evidence>
<dbReference type="InterPro" id="IPR050593">
    <property type="entry name" value="LovG"/>
</dbReference>
<keyword evidence="1 3" id="KW-0378">Hydrolase</keyword>
<gene>
    <name evidence="3" type="ORF">BCR42DRAFT_420961</name>
</gene>